<dbReference type="InterPro" id="IPR011234">
    <property type="entry name" value="Fumarylacetoacetase-like_C"/>
</dbReference>
<dbReference type="PaxDb" id="187420-MTH_1507"/>
<evidence type="ECO:0000313" key="4">
    <source>
        <dbReference type="EMBL" id="AAB85982.1"/>
    </source>
</evidence>
<keyword evidence="2" id="KW-0479">Metal-binding</keyword>
<dbReference type="InterPro" id="IPR036663">
    <property type="entry name" value="Fumarylacetoacetase_C_sf"/>
</dbReference>
<dbReference type="STRING" id="187420.MTH_1507"/>
<evidence type="ECO:0000256" key="2">
    <source>
        <dbReference type="ARBA" id="ARBA00022723"/>
    </source>
</evidence>
<dbReference type="Proteomes" id="UP000005223">
    <property type="component" value="Chromosome"/>
</dbReference>
<dbReference type="EMBL" id="AE000666">
    <property type="protein sequence ID" value="AAB85982.1"/>
    <property type="molecule type" value="Genomic_DNA"/>
</dbReference>
<dbReference type="GO" id="GO:0046872">
    <property type="term" value="F:metal ion binding"/>
    <property type="evidence" value="ECO:0007669"/>
    <property type="project" value="UniProtKB-KW"/>
</dbReference>
<dbReference type="GO" id="GO:0016853">
    <property type="term" value="F:isomerase activity"/>
    <property type="evidence" value="ECO:0007669"/>
    <property type="project" value="UniProtKB-KW"/>
</dbReference>
<dbReference type="SUPFAM" id="SSF56529">
    <property type="entry name" value="FAH"/>
    <property type="match status" value="1"/>
</dbReference>
<keyword evidence="4" id="KW-0413">Isomerase</keyword>
<dbReference type="InterPro" id="IPR051121">
    <property type="entry name" value="FAH"/>
</dbReference>
<proteinExistence type="inferred from homology"/>
<dbReference type="FunFam" id="3.90.850.10:FF:000002">
    <property type="entry name" value="2-hydroxyhepta-2,4-diene-1,7-dioate isomerase"/>
    <property type="match status" value="1"/>
</dbReference>
<name>O27551_METTH</name>
<evidence type="ECO:0000313" key="5">
    <source>
        <dbReference type="Proteomes" id="UP000005223"/>
    </source>
</evidence>
<dbReference type="HOGENOM" id="CLU_028458_4_2_2"/>
<dbReference type="InParanoid" id="O27551"/>
<dbReference type="FunCoup" id="O27551">
    <property type="interactions" value="77"/>
</dbReference>
<accession>O27551</accession>
<comment type="similarity">
    <text evidence="1">Belongs to the FAH family.</text>
</comment>
<dbReference type="KEGG" id="mth:MTH_1507"/>
<evidence type="ECO:0000259" key="3">
    <source>
        <dbReference type="Pfam" id="PF01557"/>
    </source>
</evidence>
<dbReference type="AlphaFoldDB" id="O27551"/>
<sequence>MIELKFLRFMKDGRLLHGFTENRRILEIREEEYLSDNPEVIAEHSLDDVRILPPVSPSKVVCVGLNYRDHAAELGMDIPDEPIIFLKPPTTVIGSGDTVIYPEMSSEVDYEVELAAVVSERARRVDSSAASEFIAGYTVLNDVTARDLQRRDGQWTRAKSFDTFCPIGPVIETDVTPDNLDISLKLNGEVRQSSNTSNMIFTVHELLEFISHVMTLEPGDVIATGTPPGVGQMVPGDTVRATVEGVGTLVNRVERSVWMD</sequence>
<dbReference type="PATRIC" id="fig|187420.15.peg.1470"/>
<dbReference type="GO" id="GO:0019752">
    <property type="term" value="P:carboxylic acid metabolic process"/>
    <property type="evidence" value="ECO:0007669"/>
    <property type="project" value="UniProtKB-ARBA"/>
</dbReference>
<feature type="domain" description="Fumarylacetoacetase-like C-terminal" evidence="3">
    <location>
        <begin position="59"/>
        <end position="253"/>
    </location>
</feature>
<dbReference type="Pfam" id="PF01557">
    <property type="entry name" value="FAA_hydrolase"/>
    <property type="match status" value="1"/>
</dbReference>
<dbReference type="EnsemblBacteria" id="AAB85982">
    <property type="protein sequence ID" value="AAB85982"/>
    <property type="gene ID" value="MTH_1507"/>
</dbReference>
<keyword evidence="5" id="KW-1185">Reference proteome</keyword>
<dbReference type="PANTHER" id="PTHR42796:SF4">
    <property type="entry name" value="FUMARYLACETOACETATE HYDROLASE DOMAIN-CONTAINING PROTEIN 2A"/>
    <property type="match status" value="1"/>
</dbReference>
<evidence type="ECO:0000256" key="1">
    <source>
        <dbReference type="ARBA" id="ARBA00010211"/>
    </source>
</evidence>
<dbReference type="PIR" id="A69068">
    <property type="entry name" value="A69068"/>
</dbReference>
<organism evidence="4 5">
    <name type="scientific">Methanothermobacter thermautotrophicus (strain ATCC 29096 / DSM 1053 / JCM 10044 / NBRC 100330 / Delta H)</name>
    <name type="common">Methanobacterium thermoautotrophicum</name>
    <dbReference type="NCBI Taxonomy" id="187420"/>
    <lineage>
        <taxon>Archaea</taxon>
        <taxon>Methanobacteriati</taxon>
        <taxon>Methanobacteriota</taxon>
        <taxon>Methanomada group</taxon>
        <taxon>Methanobacteria</taxon>
        <taxon>Methanobacteriales</taxon>
        <taxon>Methanobacteriaceae</taxon>
        <taxon>Methanothermobacter</taxon>
    </lineage>
</organism>
<dbReference type="Gene3D" id="3.90.850.10">
    <property type="entry name" value="Fumarylacetoacetase-like, C-terminal domain"/>
    <property type="match status" value="1"/>
</dbReference>
<gene>
    <name evidence="4" type="ordered locus">MTH_1507</name>
</gene>
<reference evidence="4 5" key="1">
    <citation type="journal article" date="1997" name="J. Bacteriol.">
        <title>Complete genome sequence of Methanobacterium thermoautotrophicum deltaH: functional analysis and comparative genomics.</title>
        <authorList>
            <person name="Smith D.R."/>
            <person name="Doucette-Stamm L.A."/>
            <person name="Deloughery C."/>
            <person name="Lee H.-M."/>
            <person name="Dubois J."/>
            <person name="Aldredge T."/>
            <person name="Bashirzadeh R."/>
            <person name="Blakely D."/>
            <person name="Cook R."/>
            <person name="Gilbert K."/>
            <person name="Harrison D."/>
            <person name="Hoang L."/>
            <person name="Keagle P."/>
            <person name="Lumm W."/>
            <person name="Pothier B."/>
            <person name="Qiu D."/>
            <person name="Spadafora R."/>
            <person name="Vicare R."/>
            <person name="Wang Y."/>
            <person name="Wierzbowski J."/>
            <person name="Gibson R."/>
            <person name="Jiwani N."/>
            <person name="Caruso A."/>
            <person name="Bush D."/>
            <person name="Safer H."/>
            <person name="Patwell D."/>
            <person name="Prabhakar S."/>
            <person name="McDougall S."/>
            <person name="Shimer G."/>
            <person name="Goyal A."/>
            <person name="Pietrovski S."/>
            <person name="Church G.M."/>
            <person name="Daniels C.J."/>
            <person name="Mao J.-i."/>
            <person name="Rice P."/>
            <person name="Nolling J."/>
            <person name="Reeve J.N."/>
        </authorList>
    </citation>
    <scope>NUCLEOTIDE SEQUENCE [LARGE SCALE GENOMIC DNA]</scope>
    <source>
        <strain evidence="5">ATCC 29096 / DSM 1053 / JCM 10044 / NBRC 100330 / Delta H</strain>
    </source>
</reference>
<protein>
    <submittedName>
        <fullName evidence="4">2-hydroxyhepta-2,4-diene-1,7-dioate isomerase</fullName>
    </submittedName>
</protein>
<dbReference type="PANTHER" id="PTHR42796">
    <property type="entry name" value="FUMARYLACETOACETATE HYDROLASE DOMAIN-CONTAINING PROTEIN 2A-RELATED"/>
    <property type="match status" value="1"/>
</dbReference>